<evidence type="ECO:0000256" key="6">
    <source>
        <dbReference type="SAM" id="MobiDB-lite"/>
    </source>
</evidence>
<name>E1Z214_CHLVA</name>
<dbReference type="GO" id="GO:0005654">
    <property type="term" value="C:nucleoplasm"/>
    <property type="evidence" value="ECO:0007669"/>
    <property type="project" value="TreeGrafter"/>
</dbReference>
<dbReference type="OrthoDB" id="29098at2759"/>
<comment type="subcellular location">
    <subcellularLocation>
        <location evidence="1">Nucleus</location>
    </subcellularLocation>
</comment>
<organism evidence="10">
    <name type="scientific">Chlorella variabilis</name>
    <name type="common">Green alga</name>
    <dbReference type="NCBI Taxonomy" id="554065"/>
    <lineage>
        <taxon>Eukaryota</taxon>
        <taxon>Viridiplantae</taxon>
        <taxon>Chlorophyta</taxon>
        <taxon>core chlorophytes</taxon>
        <taxon>Trebouxiophyceae</taxon>
        <taxon>Chlorellales</taxon>
        <taxon>Chlorellaceae</taxon>
        <taxon>Chlorella clade</taxon>
        <taxon>Chlorella</taxon>
    </lineage>
</organism>
<evidence type="ECO:0000259" key="7">
    <source>
        <dbReference type="Pfam" id="PF09468"/>
    </source>
</evidence>
<dbReference type="FunCoup" id="E1Z214">
    <property type="interactions" value="1150"/>
</dbReference>
<dbReference type="OMA" id="QIHCGHS"/>
<dbReference type="InterPro" id="IPR040456">
    <property type="entry name" value="RNase_H2_suB"/>
</dbReference>
<evidence type="ECO:0000256" key="5">
    <source>
        <dbReference type="ARBA" id="ARBA00033464"/>
    </source>
</evidence>
<dbReference type="STRING" id="554065.E1Z214"/>
<keyword evidence="3" id="KW-0539">Nucleus</keyword>
<dbReference type="Pfam" id="PF17745">
    <property type="entry name" value="Ydr279_N"/>
    <property type="match status" value="1"/>
</dbReference>
<dbReference type="GO" id="GO:0006401">
    <property type="term" value="P:RNA catabolic process"/>
    <property type="evidence" value="ECO:0007669"/>
    <property type="project" value="TreeGrafter"/>
</dbReference>
<dbReference type="GO" id="GO:0032299">
    <property type="term" value="C:ribonuclease H2 complex"/>
    <property type="evidence" value="ECO:0007669"/>
    <property type="project" value="InterPro"/>
</dbReference>
<feature type="compositionally biased region" description="Basic and acidic residues" evidence="6">
    <location>
        <begin position="225"/>
        <end position="243"/>
    </location>
</feature>
<dbReference type="Gene3D" id="2.20.25.530">
    <property type="match status" value="1"/>
</dbReference>
<dbReference type="KEGG" id="cvr:CHLNCDRAFT_132961"/>
<sequence>MQCKPGEVRVLVAKGIAGGEGPQHFIALPDPRTGQLSSYLLTGGCLQEVNWFKQQYSSWFIGNSVAQDGGLYLGTPVDPLLVLLPLLEKARAEQNVFQDLEQILSMAASPSAHLLLPLLGSGEQLGCLCDVKSAGGQNYFRLNDERVVAWLRLKVDQAKAAMQASPAAAFSNMDDVSLTAYAAGLLGEYLAQHWQDRLAAALNLPEDLPQRVHAAPPADYGAQPSEKKARMDPKEAAKAKAAEARQANKAAKLAKEASGMRKLSSFFAARPAAAK</sequence>
<proteinExistence type="predicted"/>
<evidence type="ECO:0000313" key="10">
    <source>
        <dbReference type="Proteomes" id="UP000008141"/>
    </source>
</evidence>
<dbReference type="CDD" id="cd09270">
    <property type="entry name" value="RNase_H2-B"/>
    <property type="match status" value="1"/>
</dbReference>
<comment type="function">
    <text evidence="4">Non catalytic subunit of RNase H2, an endonuclease that specifically degrades the RNA of RNA:DNA hybrids. Participates in DNA replication, possibly by mediating the removal of lagging-strand Okazaki fragment RNA primers during DNA replication. Mediates the excision of single ribonucleotides from DNA:RNA duplexes.</text>
</comment>
<dbReference type="Pfam" id="PF09468">
    <property type="entry name" value="RNase_H2-Ydr279"/>
    <property type="match status" value="1"/>
</dbReference>
<dbReference type="eggNOG" id="KOG4705">
    <property type="taxonomic scope" value="Eukaryota"/>
</dbReference>
<dbReference type="AlphaFoldDB" id="E1Z214"/>
<evidence type="ECO:0000313" key="9">
    <source>
        <dbReference type="EMBL" id="EFN59916.1"/>
    </source>
</evidence>
<dbReference type="PANTHER" id="PTHR13383">
    <property type="entry name" value="RIBONUCLEASE H2 SUBUNIT B"/>
    <property type="match status" value="1"/>
</dbReference>
<dbReference type="Gene3D" id="1.10.20.120">
    <property type="match status" value="1"/>
</dbReference>
<dbReference type="PANTHER" id="PTHR13383:SF11">
    <property type="entry name" value="RIBONUCLEASE H2 SUBUNIT B"/>
    <property type="match status" value="1"/>
</dbReference>
<feature type="domain" description="Ribonuclease H2 subunit B wHTH" evidence="7">
    <location>
        <begin position="82"/>
        <end position="161"/>
    </location>
</feature>
<accession>E1Z214</accession>
<dbReference type="RefSeq" id="XP_005852018.1">
    <property type="nucleotide sequence ID" value="XM_005851956.1"/>
</dbReference>
<protein>
    <recommendedName>
        <fullName evidence="2">Ribonuclease H2 subunit B</fullName>
    </recommendedName>
    <alternativeName>
        <fullName evidence="5">Ribonuclease HI subunit B</fullName>
    </alternativeName>
</protein>
<keyword evidence="10" id="KW-1185">Reference proteome</keyword>
<dbReference type="InterPro" id="IPR019024">
    <property type="entry name" value="RNase_H2_suB_wHTH"/>
</dbReference>
<dbReference type="Proteomes" id="UP000008141">
    <property type="component" value="Unassembled WGS sequence"/>
</dbReference>
<evidence type="ECO:0000256" key="3">
    <source>
        <dbReference type="ARBA" id="ARBA00023242"/>
    </source>
</evidence>
<dbReference type="InterPro" id="IPR041195">
    <property type="entry name" value="Rnh202_N"/>
</dbReference>
<feature type="region of interest" description="Disordered" evidence="6">
    <location>
        <begin position="212"/>
        <end position="248"/>
    </location>
</feature>
<dbReference type="InParanoid" id="E1Z214"/>
<dbReference type="GeneID" id="17359333"/>
<feature type="domain" description="Rnh202 triple barrel" evidence="8">
    <location>
        <begin position="24"/>
        <end position="78"/>
    </location>
</feature>
<evidence type="ECO:0000256" key="1">
    <source>
        <dbReference type="ARBA" id="ARBA00004123"/>
    </source>
</evidence>
<evidence type="ECO:0000259" key="8">
    <source>
        <dbReference type="Pfam" id="PF17745"/>
    </source>
</evidence>
<reference evidence="9 10" key="1">
    <citation type="journal article" date="2010" name="Plant Cell">
        <title>The Chlorella variabilis NC64A genome reveals adaptation to photosymbiosis, coevolution with viruses, and cryptic sex.</title>
        <authorList>
            <person name="Blanc G."/>
            <person name="Duncan G."/>
            <person name="Agarkova I."/>
            <person name="Borodovsky M."/>
            <person name="Gurnon J."/>
            <person name="Kuo A."/>
            <person name="Lindquist E."/>
            <person name="Lucas S."/>
            <person name="Pangilinan J."/>
            <person name="Polle J."/>
            <person name="Salamov A."/>
            <person name="Terry A."/>
            <person name="Yamada T."/>
            <person name="Dunigan D.D."/>
            <person name="Grigoriev I.V."/>
            <person name="Claverie J.M."/>
            <person name="Van Etten J.L."/>
        </authorList>
    </citation>
    <scope>NUCLEOTIDE SEQUENCE [LARGE SCALE GENOMIC DNA]</scope>
    <source>
        <strain evidence="9 10">NC64A</strain>
    </source>
</reference>
<evidence type="ECO:0000256" key="4">
    <source>
        <dbReference type="ARBA" id="ARBA00024778"/>
    </source>
</evidence>
<dbReference type="EMBL" id="GL433835">
    <property type="protein sequence ID" value="EFN59916.1"/>
    <property type="molecule type" value="Genomic_DNA"/>
</dbReference>
<gene>
    <name evidence="9" type="ORF">CHLNCDRAFT_132961</name>
</gene>
<evidence type="ECO:0000256" key="2">
    <source>
        <dbReference type="ARBA" id="ARBA00019062"/>
    </source>
</evidence>